<sequence>MLDVPHEWADALDVSTVTGTVPRENYDATHGIVLASGKDFVPNQENTQSGAQKAMRLDGEEWEPVDNLFVWFLPFGNMFGVLTESVSASRAATFADWLTRATAGDFKDPDFAWAARPVIDQSRVALLNHADGLRAVNYAGEFGTAVADASGVRALFQGGHQAPNALRIEIKATLVRGKSGHGDEQIMLDWFNQNFGSLSGQVDKAQVTLAADGDTPATEVDLLHHRITRKTQVRIATGATRAFTPLSAVGSIIEAFIIDRGDLVRLRDNDD</sequence>
<accession>A0A4S4FJN9</accession>
<reference evidence="1 2" key="1">
    <citation type="submission" date="2019-04" db="EMBL/GenBank/DDBJ databases">
        <authorList>
            <person name="Jiang L."/>
        </authorList>
    </citation>
    <scope>NUCLEOTIDE SEQUENCE [LARGE SCALE GENOMIC DNA]</scope>
    <source>
        <strain evidence="1 2">YIM 131861</strain>
    </source>
</reference>
<evidence type="ECO:0000313" key="1">
    <source>
        <dbReference type="EMBL" id="THG30570.1"/>
    </source>
</evidence>
<proteinExistence type="predicted"/>
<gene>
    <name evidence="1" type="ORF">E6C70_14470</name>
</gene>
<dbReference type="OrthoDB" id="4963678at2"/>
<organism evidence="1 2">
    <name type="scientific">Orlajensenia flava</name>
    <dbReference type="NCBI Taxonomy" id="2565934"/>
    <lineage>
        <taxon>Bacteria</taxon>
        <taxon>Bacillati</taxon>
        <taxon>Actinomycetota</taxon>
        <taxon>Actinomycetes</taxon>
        <taxon>Micrococcales</taxon>
        <taxon>Microbacteriaceae</taxon>
        <taxon>Orlajensenia</taxon>
    </lineage>
</organism>
<evidence type="ECO:0000313" key="2">
    <source>
        <dbReference type="Proteomes" id="UP000307380"/>
    </source>
</evidence>
<comment type="caution">
    <text evidence="1">The sequence shown here is derived from an EMBL/GenBank/DDBJ whole genome shotgun (WGS) entry which is preliminary data.</text>
</comment>
<dbReference type="Proteomes" id="UP000307380">
    <property type="component" value="Unassembled WGS sequence"/>
</dbReference>
<dbReference type="EMBL" id="SSSN01000013">
    <property type="protein sequence ID" value="THG30570.1"/>
    <property type="molecule type" value="Genomic_DNA"/>
</dbReference>
<name>A0A4S4FJN9_9MICO</name>
<dbReference type="AlphaFoldDB" id="A0A4S4FJN9"/>
<protein>
    <submittedName>
        <fullName evidence="1">Uncharacterized protein</fullName>
    </submittedName>
</protein>
<dbReference type="RefSeq" id="WP_136425269.1">
    <property type="nucleotide sequence ID" value="NZ_SSSN01000013.1"/>
</dbReference>
<keyword evidence="2" id="KW-1185">Reference proteome</keyword>